<dbReference type="InterPro" id="IPR058880">
    <property type="entry name" value="PglZ_N"/>
</dbReference>
<dbReference type="AlphaFoldDB" id="A0A1V2I393"/>
<dbReference type="InterPro" id="IPR058882">
    <property type="entry name" value="PglZ_C"/>
</dbReference>
<evidence type="ECO:0000259" key="2">
    <source>
        <dbReference type="Pfam" id="PF25862"/>
    </source>
</evidence>
<dbReference type="Pfam" id="PF25862">
    <property type="entry name" value="PglZ_1st"/>
    <property type="match status" value="1"/>
</dbReference>
<feature type="domain" description="Alkaline phosphatase-like protein PglZ C-terminal" evidence="3">
    <location>
        <begin position="936"/>
        <end position="1034"/>
    </location>
</feature>
<keyword evidence="5" id="KW-1185">Reference proteome</keyword>
<dbReference type="Pfam" id="PF25863">
    <property type="entry name" value="PglZ_C"/>
    <property type="match status" value="1"/>
</dbReference>
<dbReference type="InterPro" id="IPR047992">
    <property type="entry name" value="BREX_PglZ"/>
</dbReference>
<name>A0A1V2I393_9ACTN</name>
<dbReference type="InterPro" id="IPR017850">
    <property type="entry name" value="Alkaline_phosphatase_core_sf"/>
</dbReference>
<organism evidence="4 5">
    <name type="scientific">Pseudofrankia asymbiotica</name>
    <dbReference type="NCBI Taxonomy" id="1834516"/>
    <lineage>
        <taxon>Bacteria</taxon>
        <taxon>Bacillati</taxon>
        <taxon>Actinomycetota</taxon>
        <taxon>Actinomycetes</taxon>
        <taxon>Frankiales</taxon>
        <taxon>Frankiaceae</taxon>
        <taxon>Pseudofrankia</taxon>
    </lineage>
</organism>
<feature type="domain" description="Alkaline phosphatase-like protein PglZ second" evidence="1">
    <location>
        <begin position="196"/>
        <end position="362"/>
    </location>
</feature>
<gene>
    <name evidence="4" type="ORF">BL253_29085</name>
</gene>
<comment type="caution">
    <text evidence="4">The sequence shown here is derived from an EMBL/GenBank/DDBJ whole genome shotgun (WGS) entry which is preliminary data.</text>
</comment>
<dbReference type="Pfam" id="PF25861">
    <property type="entry name" value="PglZ_2nd"/>
    <property type="match status" value="1"/>
</dbReference>
<evidence type="ECO:0000313" key="5">
    <source>
        <dbReference type="Proteomes" id="UP000188929"/>
    </source>
</evidence>
<dbReference type="EMBL" id="MOMC01000066">
    <property type="protein sequence ID" value="ONH24914.1"/>
    <property type="molecule type" value="Genomic_DNA"/>
</dbReference>
<dbReference type="InterPro" id="IPR058881">
    <property type="entry name" value="PglZ_2nd"/>
</dbReference>
<dbReference type="NCBIfam" id="NF033446">
    <property type="entry name" value="BREX_PglZ_2"/>
    <property type="match status" value="1"/>
</dbReference>
<accession>A0A1V2I393</accession>
<reference evidence="5" key="1">
    <citation type="submission" date="2016-10" db="EMBL/GenBank/DDBJ databases">
        <title>Frankia sp. NRRL B-16386 Genome sequencing.</title>
        <authorList>
            <person name="Ghodhbane-Gtari F."/>
            <person name="Swanson E."/>
            <person name="Gueddou A."/>
            <person name="Hezbri K."/>
            <person name="Ktari K."/>
            <person name="Nouioui I."/>
            <person name="Morris K."/>
            <person name="Simpson S."/>
            <person name="Abebe-Akele F."/>
            <person name="Thomas K."/>
            <person name="Gtari M."/>
            <person name="Tisa L.S."/>
        </authorList>
    </citation>
    <scope>NUCLEOTIDE SEQUENCE [LARGE SCALE GENOMIC DNA]</scope>
    <source>
        <strain evidence="5">NRRL B-16386</strain>
    </source>
</reference>
<dbReference type="STRING" id="1834516.BL253_29085"/>
<dbReference type="OrthoDB" id="6725302at2"/>
<dbReference type="Pfam" id="PF08665">
    <property type="entry name" value="PglZ"/>
    <property type="match status" value="1"/>
</dbReference>
<evidence type="ECO:0000313" key="4">
    <source>
        <dbReference type="EMBL" id="ONH24914.1"/>
    </source>
</evidence>
<sequence length="1037" mass="108925">MTVPPATVSQAGTGVPRVAPAVVLSRVGRLRRGQHTNPGDQPHVLLVRAQPDWPAPTELAVGGPPVRVVPCVSALAVQEEVTRWARQPVENGWLVLLTDASEDLLGDTVLAQVYRQRVDVIEPWAAVLEDFGATRTDPQLRAPADRWIAQALLEARPAGGWPSRPGGLLRREDALAELAAVRLGLTDFGLGAADLDIATLLRWTALPGATEALRRLGDDERAGLTAYLGDRTGRAGRTLLALVAAGNGDQALALGLVCDCLWPRSDEGGAPSLAVDAPAVERARVRVERYFGNTRLDETAMRAFADAAREVVATVLAPVRPGTARLGLTIGTTSLTLHPDDELPALLDTAERLLDGRAAGAASDILRSGFHHRLGLVARTIRDFLTSAESGVDRALLTTAAHDVAAAVGVLRAHLLAGIDRAEVERAVMAARVVRWLASQPSGSLGGGQAGAPRESRVRQGQPMTLPAALDAHLDDSAWVDVALGHVASGELTPEVGAVYGDLFRVTARRRRALDGSFARLLADWTAGPSGPGGPLVVEDVLDRVVAPVVTARGGRRALLVVLDGLSAAVATQLAAELRRDRWEECDPLGAEPAEPAGEPASPARRRNAVAVLPTLTATSRTSLLCGRLVTGDKTTETAAFENHARWGKRPARLFHHADLDGSPGAPLDRDLMEALASETPLVAVVINTVDDALTKGRGRDDAGWRMADFGKLGAVLASARNVDRVVIVTSDHGHVIDHGAAGLAAADAVSARHRVPDSADGAAGDGEVALAGPRVLAPAGRIVALWDPALHYLGRKGGYHGGASPAEVTVPVLAFLPFRLSVTSSSRDLLPPGWRQVPDQRPHWWRLELPDLISGLGGDTVKVAGRSGGEVAGGPAETILLPRKRRRPAEEQAGPALFDLPRTGGAADVVASPAATADVSASPSSPAAATQEPVDLLIAGLLGSELFQSQLKGLARPLAVNKVEAAVRALLEANGTLATLVVAERAGEISRRAGGFAVNLRRLFNIDNYPVLDELDDGHTLRLNVDLLRQQFGLPA</sequence>
<evidence type="ECO:0000259" key="1">
    <source>
        <dbReference type="Pfam" id="PF25861"/>
    </source>
</evidence>
<protein>
    <submittedName>
        <fullName evidence="4">Alkaline phosphatase</fullName>
    </submittedName>
</protein>
<dbReference type="RefSeq" id="WP_076820579.1">
    <property type="nucleotide sequence ID" value="NZ_MOMC01000066.1"/>
</dbReference>
<proteinExistence type="predicted"/>
<feature type="domain" description="Alkaline phosphatase-like protein PglZ N-terminal" evidence="2">
    <location>
        <begin position="20"/>
        <end position="121"/>
    </location>
</feature>
<dbReference type="Proteomes" id="UP000188929">
    <property type="component" value="Unassembled WGS sequence"/>
</dbReference>
<dbReference type="SUPFAM" id="SSF53649">
    <property type="entry name" value="Alkaline phosphatase-like"/>
    <property type="match status" value="1"/>
</dbReference>
<evidence type="ECO:0000259" key="3">
    <source>
        <dbReference type="Pfam" id="PF25863"/>
    </source>
</evidence>